<dbReference type="Proteomes" id="UP000031620">
    <property type="component" value="Chromosome"/>
</dbReference>
<dbReference type="PANTHER" id="PTHR40516">
    <property type="entry name" value="ANTITOXIN CHPS-RELATED"/>
    <property type="match status" value="1"/>
</dbReference>
<organism evidence="3 4">
    <name type="scientific">Paucilactobacillus hokkaidonensis JCM 18461</name>
    <dbReference type="NCBI Taxonomy" id="1291742"/>
    <lineage>
        <taxon>Bacteria</taxon>
        <taxon>Bacillati</taxon>
        <taxon>Bacillota</taxon>
        <taxon>Bacilli</taxon>
        <taxon>Lactobacillales</taxon>
        <taxon>Lactobacillaceae</taxon>
        <taxon>Paucilactobacillus</taxon>
    </lineage>
</organism>
<evidence type="ECO:0000259" key="2">
    <source>
        <dbReference type="PROSITE" id="PS51740"/>
    </source>
</evidence>
<evidence type="ECO:0000313" key="4">
    <source>
        <dbReference type="Proteomes" id="UP000031620"/>
    </source>
</evidence>
<dbReference type="PROSITE" id="PS51740">
    <property type="entry name" value="SPOVT_ABRB"/>
    <property type="match status" value="1"/>
</dbReference>
<gene>
    <name evidence="3" type="primary">mazE</name>
    <name evidence="3" type="ORF">LOOC260_108110</name>
</gene>
<dbReference type="Pfam" id="PF04014">
    <property type="entry name" value="MazE_antitoxin"/>
    <property type="match status" value="1"/>
</dbReference>
<evidence type="ECO:0000313" key="3">
    <source>
        <dbReference type="EMBL" id="BAP85351.1"/>
    </source>
</evidence>
<dbReference type="AlphaFoldDB" id="A0A0A1GY07"/>
<evidence type="ECO:0000256" key="1">
    <source>
        <dbReference type="PROSITE-ProRule" id="PRU01076"/>
    </source>
</evidence>
<dbReference type="InterPro" id="IPR037914">
    <property type="entry name" value="SpoVT-AbrB_sf"/>
</dbReference>
<sequence>MMSNEKFMSLNISKWGNSMAIRLPKNILDEFNLEEHDKLSVQIVNNKIVLKPENPQTSIQKLLVGYDKNQTYPFDVVDKGGTVGEELI</sequence>
<dbReference type="PANTHER" id="PTHR40516:SF1">
    <property type="entry name" value="ANTITOXIN CHPS-RELATED"/>
    <property type="match status" value="1"/>
</dbReference>
<dbReference type="SMART" id="SM00966">
    <property type="entry name" value="SpoVT_AbrB"/>
    <property type="match status" value="1"/>
</dbReference>
<dbReference type="InterPro" id="IPR039052">
    <property type="entry name" value="Antitox_PemI-like"/>
</dbReference>
<feature type="domain" description="SpoVT-AbrB" evidence="2">
    <location>
        <begin position="10"/>
        <end position="55"/>
    </location>
</feature>
<proteinExistence type="predicted"/>
<dbReference type="GO" id="GO:0097351">
    <property type="term" value="F:toxin sequestering activity"/>
    <property type="evidence" value="ECO:0007669"/>
    <property type="project" value="InterPro"/>
</dbReference>
<dbReference type="STRING" id="1291742.LOOC260_108110"/>
<protein>
    <submittedName>
        <fullName evidence="3">Transcriptional regulator/antitoxin, MazE</fullName>
    </submittedName>
</protein>
<name>A0A0A1GY07_9LACO</name>
<accession>A0A0A1GY07</accession>
<dbReference type="SUPFAM" id="SSF89447">
    <property type="entry name" value="AbrB/MazE/MraZ-like"/>
    <property type="match status" value="1"/>
</dbReference>
<reference evidence="3 4" key="1">
    <citation type="submission" date="2014-11" db="EMBL/GenBank/DDBJ databases">
        <title>Complete genome sequence and analysis of Lactobacillus hokkaidonensis LOOC260T.</title>
        <authorList>
            <person name="Tanizawa Y."/>
            <person name="Tohno M."/>
            <person name="Kaminuma E."/>
            <person name="Nakamura Y."/>
            <person name="Arita M."/>
        </authorList>
    </citation>
    <scope>NUCLEOTIDE SEQUENCE [LARGE SCALE GENOMIC DNA]</scope>
    <source>
        <strain evidence="3 4">LOOC260</strain>
    </source>
</reference>
<dbReference type="HOGENOM" id="CLU_150554_1_0_9"/>
<dbReference type="Gene3D" id="2.10.260.10">
    <property type="match status" value="1"/>
</dbReference>
<keyword evidence="1" id="KW-0238">DNA-binding</keyword>
<dbReference type="EMBL" id="AP014680">
    <property type="protein sequence ID" value="BAP85351.1"/>
    <property type="molecule type" value="Genomic_DNA"/>
</dbReference>
<dbReference type="KEGG" id="lho:LOOC260_108110"/>
<dbReference type="InterPro" id="IPR007159">
    <property type="entry name" value="SpoVT-AbrB_dom"/>
</dbReference>
<dbReference type="RefSeq" id="WP_052467281.1">
    <property type="nucleotide sequence ID" value="NZ_AP014680.1"/>
</dbReference>
<dbReference type="GO" id="GO:0003677">
    <property type="term" value="F:DNA binding"/>
    <property type="evidence" value="ECO:0007669"/>
    <property type="project" value="UniProtKB-UniRule"/>
</dbReference>